<organism evidence="3 4">
    <name type="scientific">Pseudodonghicola flavimaris</name>
    <dbReference type="NCBI Taxonomy" id="3050036"/>
    <lineage>
        <taxon>Bacteria</taxon>
        <taxon>Pseudomonadati</taxon>
        <taxon>Pseudomonadota</taxon>
        <taxon>Alphaproteobacteria</taxon>
        <taxon>Rhodobacterales</taxon>
        <taxon>Paracoccaceae</taxon>
        <taxon>Pseudodonghicola</taxon>
    </lineage>
</organism>
<dbReference type="CDD" id="cd14727">
    <property type="entry name" value="ChanN-like"/>
    <property type="match status" value="1"/>
</dbReference>
<name>A0ABT7F4Q4_9RHOB</name>
<evidence type="ECO:0000256" key="1">
    <source>
        <dbReference type="SAM" id="SignalP"/>
    </source>
</evidence>
<keyword evidence="3" id="KW-0449">Lipoprotein</keyword>
<proteinExistence type="predicted"/>
<gene>
    <name evidence="3" type="ORF">QO033_18040</name>
</gene>
<dbReference type="Gene3D" id="3.40.50.11550">
    <property type="match status" value="2"/>
</dbReference>
<keyword evidence="1" id="KW-0732">Signal</keyword>
<accession>A0ABT7F4Q4</accession>
<dbReference type="EMBL" id="JASNJD010000016">
    <property type="protein sequence ID" value="MDK3019586.1"/>
    <property type="molecule type" value="Genomic_DNA"/>
</dbReference>
<dbReference type="Pfam" id="PF04187">
    <property type="entry name" value="Cofac_haem_bdg"/>
    <property type="match status" value="1"/>
</dbReference>
<dbReference type="Proteomes" id="UP001243757">
    <property type="component" value="Unassembled WGS sequence"/>
</dbReference>
<sequence>MKEALIGLALSLSFALPLAAAPLPAEVVAPMRAADVVMLGEIHDNPAHHLIQAEALAALAPRAVVWEMMTAETAAQVTAEVIDDPDRLAEVTGWDDSGWPPLAEYLPVFRAARGARNYGALVPRAAVGTVMAEGLSASFGPEATEFGLTDPLPEAEQVAREADQQAAHCNAMPADKLWMLVDIQRLRDATLARTVLHALEQTGGPVAVITGNGHARADRGVPVYLRRAAPGLGLFALGQSEAGQLAGTFDAVIDAPEVARPDPCAAFAKP</sequence>
<feature type="domain" description="Haem-binding uptake Tiki superfamily ChaN" evidence="2">
    <location>
        <begin position="28"/>
        <end position="225"/>
    </location>
</feature>
<protein>
    <submittedName>
        <fullName evidence="3">ChaN family lipoprotein</fullName>
    </submittedName>
</protein>
<feature type="chain" id="PRO_5045880322" evidence="1">
    <location>
        <begin position="21"/>
        <end position="270"/>
    </location>
</feature>
<reference evidence="3 4" key="1">
    <citation type="submission" date="2023-05" db="EMBL/GenBank/DDBJ databases">
        <title>Pseudodonghicola sp. nov.</title>
        <authorList>
            <person name="Huang J."/>
        </authorList>
    </citation>
    <scope>NUCLEOTIDE SEQUENCE [LARGE SCALE GENOMIC DNA]</scope>
    <source>
        <strain evidence="3 4">IC7</strain>
    </source>
</reference>
<feature type="signal peptide" evidence="1">
    <location>
        <begin position="1"/>
        <end position="20"/>
    </location>
</feature>
<dbReference type="InterPro" id="IPR007314">
    <property type="entry name" value="Cofac_haem-bd_dom"/>
</dbReference>
<dbReference type="SUPFAM" id="SSF159501">
    <property type="entry name" value="EreA/ChaN-like"/>
    <property type="match status" value="1"/>
</dbReference>
<evidence type="ECO:0000313" key="3">
    <source>
        <dbReference type="EMBL" id="MDK3019586.1"/>
    </source>
</evidence>
<evidence type="ECO:0000313" key="4">
    <source>
        <dbReference type="Proteomes" id="UP001243757"/>
    </source>
</evidence>
<evidence type="ECO:0000259" key="2">
    <source>
        <dbReference type="Pfam" id="PF04187"/>
    </source>
</evidence>
<comment type="caution">
    <text evidence="3">The sequence shown here is derived from an EMBL/GenBank/DDBJ whole genome shotgun (WGS) entry which is preliminary data.</text>
</comment>
<keyword evidence="4" id="KW-1185">Reference proteome</keyword>
<dbReference type="RefSeq" id="WP_284482360.1">
    <property type="nucleotide sequence ID" value="NZ_JASNJD010000016.1"/>
</dbReference>